<dbReference type="Gene3D" id="2.40.160.60">
    <property type="entry name" value="Outer membrane protein transport protein (OMPP1/FadL/TodX)"/>
    <property type="match status" value="1"/>
</dbReference>
<reference evidence="3" key="3">
    <citation type="submission" date="2018-11" db="EMBL/GenBank/DDBJ databases">
        <authorList>
            <person name="Hwang Y.J."/>
            <person name="Hwang C.Y."/>
        </authorList>
    </citation>
    <scope>NUCLEOTIDE SEQUENCE</scope>
    <source>
        <strain evidence="3">R106</strain>
    </source>
</reference>
<dbReference type="Pfam" id="PF13729">
    <property type="entry name" value="TraF_2"/>
    <property type="match status" value="1"/>
</dbReference>
<evidence type="ECO:0008006" key="6">
    <source>
        <dbReference type="Google" id="ProtNLM"/>
    </source>
</evidence>
<dbReference type="RefSeq" id="WP_124013747.1">
    <property type="nucleotide sequence ID" value="NZ_CP034073.1"/>
</dbReference>
<evidence type="ECO:0000313" key="5">
    <source>
        <dbReference type="Proteomes" id="UP000278855"/>
    </source>
</evidence>
<protein>
    <recommendedName>
        <fullName evidence="6">Plasmid transfer operon, TraF, protein</fullName>
    </recommendedName>
</protein>
<dbReference type="KEGG" id="spsr:EGC80_16070"/>
<dbReference type="EMBL" id="CP034073">
    <property type="protein sequence ID" value="AZG37522.1"/>
    <property type="molecule type" value="Genomic_DNA"/>
</dbReference>
<name>A0A3N4DSU0_9GAMM</name>
<feature type="signal peptide" evidence="1">
    <location>
        <begin position="1"/>
        <end position="20"/>
    </location>
</feature>
<proteinExistence type="predicted"/>
<organism evidence="3 5">
    <name type="scientific">Shewanella psychromarinicola</name>
    <dbReference type="NCBI Taxonomy" id="2487742"/>
    <lineage>
        <taxon>Bacteria</taxon>
        <taxon>Pseudomonadati</taxon>
        <taxon>Pseudomonadota</taxon>
        <taxon>Gammaproteobacteria</taxon>
        <taxon>Alteromonadales</taxon>
        <taxon>Shewanellaceae</taxon>
        <taxon>Shewanella</taxon>
    </lineage>
</organism>
<dbReference type="OrthoDB" id="6077588at2"/>
<dbReference type="InterPro" id="IPR032811">
    <property type="entry name" value="Put_conjugal_transfer"/>
</dbReference>
<dbReference type="Proteomes" id="UP000278855">
    <property type="component" value="Unassembled WGS sequence"/>
</dbReference>
<evidence type="ECO:0000256" key="1">
    <source>
        <dbReference type="SAM" id="SignalP"/>
    </source>
</evidence>
<dbReference type="EMBL" id="RKKB01000013">
    <property type="protein sequence ID" value="RPA27338.1"/>
    <property type="molecule type" value="Genomic_DNA"/>
</dbReference>
<gene>
    <name evidence="3" type="ORF">EGC77_17340</name>
    <name evidence="2" type="ORF">EGC80_16070</name>
</gene>
<keyword evidence="4" id="KW-1185">Reference proteome</keyword>
<dbReference type="Proteomes" id="UP000273778">
    <property type="component" value="Chromosome"/>
</dbReference>
<reference evidence="5" key="2">
    <citation type="submission" date="2018-11" db="EMBL/GenBank/DDBJ databases">
        <title>Shewanella sp. R106.</title>
        <authorList>
            <person name="Hwang Y.J."/>
            <person name="Hwang C.Y."/>
        </authorList>
    </citation>
    <scope>NUCLEOTIDE SEQUENCE [LARGE SCALE GENOMIC DNA]</scope>
    <source>
        <strain evidence="5">R106</strain>
    </source>
</reference>
<evidence type="ECO:0000313" key="4">
    <source>
        <dbReference type="Proteomes" id="UP000273778"/>
    </source>
</evidence>
<feature type="chain" id="PRO_5018145968" description="Plasmid transfer operon, TraF, protein" evidence="1">
    <location>
        <begin position="21"/>
        <end position="397"/>
    </location>
</feature>
<accession>A0A3N4DSU0</accession>
<keyword evidence="1" id="KW-0732">Signal</keyword>
<evidence type="ECO:0000313" key="3">
    <source>
        <dbReference type="EMBL" id="RPA27338.1"/>
    </source>
</evidence>
<sequence length="397" mass="42849">MRMTKLALCLTLMPCSIAFAGQHYYEARSDAMGGAAVASSSLEGAALANPALIGFYANKTDDYALLLPVLGADGADKDDMIDKFDNLQDSYDGLDAAISASDVSGINQYRGELIDDLQALQNTSGYVSAGFGFALALPTTRIPMAIFLNTYMDAIGLAAIEQSDIDMLSTIDPLNPPQINDLDSAGIVAAGSTTDIGVAFSMPFSIVNMPVTVGISPKIQRVDAYFYAVSANNFEASDFDDDKYRTDETSFNVDVGIALQPMEGMTLALVGKNLISQDVDTLAINNRTVSYQVEPLVTAGIAYDWSDFTITSDIDLTEYQRFESLAGTQYWRVGGEMRPTDWLALRVGYRHDLEDTTVDIYSVGTGFNVGDAFRFDFTGMFGSDNAVGGVIQTSYHF</sequence>
<evidence type="ECO:0000313" key="2">
    <source>
        <dbReference type="EMBL" id="AZG37522.1"/>
    </source>
</evidence>
<dbReference type="AlphaFoldDB" id="A0A3N4DSU0"/>
<reference evidence="2 4" key="1">
    <citation type="submission" date="2018-11" db="EMBL/GenBank/DDBJ databases">
        <title>Shewanella sp. M2.</title>
        <authorList>
            <person name="Hwang Y.J."/>
            <person name="Hwang C.Y."/>
        </authorList>
    </citation>
    <scope>NUCLEOTIDE SEQUENCE [LARGE SCALE GENOMIC DNA]</scope>
    <source>
        <strain evidence="2 4">M2</strain>
    </source>
</reference>